<feature type="compositionally biased region" description="Basic and acidic residues" evidence="1">
    <location>
        <begin position="540"/>
        <end position="550"/>
    </location>
</feature>
<dbReference type="GO" id="GO:0003720">
    <property type="term" value="F:telomerase activity"/>
    <property type="evidence" value="ECO:0007669"/>
    <property type="project" value="TreeGrafter"/>
</dbReference>
<evidence type="ECO:0000313" key="4">
    <source>
        <dbReference type="WBParaSite" id="PSAMB.scaffold2236size24431.g17003.t1"/>
    </source>
</evidence>
<evidence type="ECO:0000313" key="3">
    <source>
        <dbReference type="Proteomes" id="UP000887566"/>
    </source>
</evidence>
<dbReference type="InterPro" id="IPR052652">
    <property type="entry name" value="Telomerase_Complex_Comp"/>
</dbReference>
<dbReference type="Proteomes" id="UP000887566">
    <property type="component" value="Unplaced"/>
</dbReference>
<keyword evidence="3" id="KW-1185">Reference proteome</keyword>
<proteinExistence type="predicted"/>
<dbReference type="WBParaSite" id="PSAMB.scaffold2236size24431.g17003.t1">
    <property type="protein sequence ID" value="PSAMB.scaffold2236size24431.g17003.t1"/>
    <property type="gene ID" value="PSAMB.scaffold2236size24431.g17003"/>
</dbReference>
<dbReference type="SUPFAM" id="SSF140864">
    <property type="entry name" value="TROVE domain-like"/>
    <property type="match status" value="1"/>
</dbReference>
<dbReference type="Pfam" id="PF05731">
    <property type="entry name" value="TROVE"/>
    <property type="match status" value="2"/>
</dbReference>
<dbReference type="PANTHER" id="PTHR44791:SF1">
    <property type="entry name" value="TELOMERASE PROTEIN COMPONENT 1"/>
    <property type="match status" value="1"/>
</dbReference>
<dbReference type="AlphaFoldDB" id="A0A914VNB9"/>
<feature type="region of interest" description="Disordered" evidence="1">
    <location>
        <begin position="530"/>
        <end position="555"/>
    </location>
</feature>
<evidence type="ECO:0000259" key="2">
    <source>
        <dbReference type="PROSITE" id="PS50988"/>
    </source>
</evidence>
<feature type="domain" description="TROVE" evidence="2">
    <location>
        <begin position="185"/>
        <end position="592"/>
    </location>
</feature>
<feature type="region of interest" description="Disordered" evidence="1">
    <location>
        <begin position="341"/>
        <end position="374"/>
    </location>
</feature>
<protein>
    <submittedName>
        <fullName evidence="4">TROVE domain-containing protein</fullName>
    </submittedName>
</protein>
<organism evidence="3 4">
    <name type="scientific">Plectus sambesii</name>
    <dbReference type="NCBI Taxonomy" id="2011161"/>
    <lineage>
        <taxon>Eukaryota</taxon>
        <taxon>Metazoa</taxon>
        <taxon>Ecdysozoa</taxon>
        <taxon>Nematoda</taxon>
        <taxon>Chromadorea</taxon>
        <taxon>Plectida</taxon>
        <taxon>Plectina</taxon>
        <taxon>Plectoidea</taxon>
        <taxon>Plectidae</taxon>
        <taxon>Plectus</taxon>
    </lineage>
</organism>
<feature type="compositionally biased region" description="Polar residues" evidence="1">
    <location>
        <begin position="356"/>
        <end position="369"/>
    </location>
</feature>
<dbReference type="InterPro" id="IPR008858">
    <property type="entry name" value="TROVE_dom"/>
</dbReference>
<accession>A0A914VNB9</accession>
<dbReference type="GO" id="GO:0000722">
    <property type="term" value="P:telomere maintenance via recombination"/>
    <property type="evidence" value="ECO:0007669"/>
    <property type="project" value="TreeGrafter"/>
</dbReference>
<dbReference type="GO" id="GO:0070034">
    <property type="term" value="F:telomerase RNA binding"/>
    <property type="evidence" value="ECO:0007669"/>
    <property type="project" value="TreeGrafter"/>
</dbReference>
<dbReference type="PROSITE" id="PS50988">
    <property type="entry name" value="TROVE"/>
    <property type="match status" value="1"/>
</dbReference>
<reference evidence="4" key="1">
    <citation type="submission" date="2022-11" db="UniProtKB">
        <authorList>
            <consortium name="WormBaseParasite"/>
        </authorList>
    </citation>
    <scope>IDENTIFICATION</scope>
</reference>
<sequence>MAPISTDSPLLKQPRLELTLGALSGSTLTSTKNSLLSFSTENKLLNSDKLTTRNASASGSAKLLTSSAGKRVDLLSSTATGRKLVSSQLLLSAKLLQSSPPLACPTIITQHDHISSTLLNKSEDTWNNACNDIEAAKAVPAEWRETAEDNILDIFPAHLMTEENEESDESPAFVLEDRKNLITPAEDKRSAFASHSLSTKEAFMNAISGALVSSPNYNNANNVQRQELLAMASEVVGCEPEFLLKCALYTRRDLNIRTASNLLLAYAATLPECRPFLKKYFGASIRLPTDWIDVADLYSTLEDNRSAKGRCSLPVALRKAMTEKFADFDVFQLAKYNKEKRVKKEKGTKKNKDGDNSNTENGGRSSEPQTVPPNLKRLIRQLHISRPAEVVMSLTGKRYPVNPIEFRKSGLLGIWEEKRAGKRMHLPIPETWETQVAKRGNKAEVWEQLLDNKKLPFMAMLRNLRNMIKTGISPRHHNNVLHRLEDERSVIASKQFPFRFLAAYEVLDQLKTDLTKASDIKTKLASSKVTLKSKKGKRGEKKETPKERAAKRARLEKRSQLKYDEALLTRYQKALDTALKISTLHNIQPISGRTVVVCNIGTDRVMSAPCTSARGLGKPRTAREVAALLGLMFKYACEDCQLLAYDGTTLVPVTKLDKGTILDNVKVLLNEVRPFFTRQPNETIDRNIQ</sequence>
<name>A0A914VNB9_9BILA</name>
<dbReference type="InterPro" id="IPR037214">
    <property type="entry name" value="TROVE_dom_sf"/>
</dbReference>
<dbReference type="GO" id="GO:0005697">
    <property type="term" value="C:telomerase holoenzyme complex"/>
    <property type="evidence" value="ECO:0007669"/>
    <property type="project" value="TreeGrafter"/>
</dbReference>
<evidence type="ECO:0000256" key="1">
    <source>
        <dbReference type="SAM" id="MobiDB-lite"/>
    </source>
</evidence>
<dbReference type="PANTHER" id="PTHR44791">
    <property type="entry name" value="TELOMERASE PROTEIN COMPONENT 1 TEP1"/>
    <property type="match status" value="1"/>
</dbReference>